<organism evidence="4 5">
    <name type="scientific">Letharia lupina</name>
    <dbReference type="NCBI Taxonomy" id="560253"/>
    <lineage>
        <taxon>Eukaryota</taxon>
        <taxon>Fungi</taxon>
        <taxon>Dikarya</taxon>
        <taxon>Ascomycota</taxon>
        <taxon>Pezizomycotina</taxon>
        <taxon>Lecanoromycetes</taxon>
        <taxon>OSLEUM clade</taxon>
        <taxon>Lecanoromycetidae</taxon>
        <taxon>Lecanorales</taxon>
        <taxon>Lecanorineae</taxon>
        <taxon>Parmeliaceae</taxon>
        <taxon>Letharia</taxon>
    </lineage>
</organism>
<dbReference type="Proteomes" id="UP000593566">
    <property type="component" value="Unassembled WGS sequence"/>
</dbReference>
<protein>
    <recommendedName>
        <fullName evidence="3">Methyltransferase domain-containing protein</fullName>
    </recommendedName>
</protein>
<dbReference type="GO" id="GO:0032259">
    <property type="term" value="P:methylation"/>
    <property type="evidence" value="ECO:0007669"/>
    <property type="project" value="UniProtKB-KW"/>
</dbReference>
<dbReference type="GeneID" id="59333102"/>
<keyword evidence="1" id="KW-0489">Methyltransferase</keyword>
<gene>
    <name evidence="4" type="ORF">HO133_004696</name>
</gene>
<dbReference type="Pfam" id="PF13649">
    <property type="entry name" value="Methyltransf_25"/>
    <property type="match status" value="1"/>
</dbReference>
<sequence>MSAYNPLYSSMSTQYDTIQAPYDEIRKSSNALIERANVQEAVAPFIKNARVLDLACGSGFYSYHFLKWGARKVVGVDISPVMIEEARTASFQIPSNGGTIDFKVADCSKPVPYEGDPFDVVFGAWLLNYAPSGKDMVDMFRNVTLNLKDGGHFVAVTVPPTQDPAAFVEAEGKVRPSESGGSGGLFCSVTGVVEDGITIHVHADTRQGDVDFDCYHLRKGVYEASAREGGLRGELAWRVTAVPDEFFKDRKGGASVEELDSYKVTPHFGILVVAK</sequence>
<evidence type="ECO:0000256" key="2">
    <source>
        <dbReference type="ARBA" id="ARBA00022679"/>
    </source>
</evidence>
<proteinExistence type="predicted"/>
<dbReference type="CDD" id="cd02440">
    <property type="entry name" value="AdoMet_MTases"/>
    <property type="match status" value="1"/>
</dbReference>
<dbReference type="GO" id="GO:0008168">
    <property type="term" value="F:methyltransferase activity"/>
    <property type="evidence" value="ECO:0007669"/>
    <property type="project" value="UniProtKB-KW"/>
</dbReference>
<dbReference type="AlphaFoldDB" id="A0A8H6KZW2"/>
<comment type="caution">
    <text evidence="4">The sequence shown here is derived from an EMBL/GenBank/DDBJ whole genome shotgun (WGS) entry which is preliminary data.</text>
</comment>
<reference evidence="4 5" key="1">
    <citation type="journal article" date="2020" name="Genomics">
        <title>Complete, high-quality genomes from long-read metagenomic sequencing of two wolf lichen thalli reveals enigmatic genome architecture.</title>
        <authorList>
            <person name="McKenzie S.K."/>
            <person name="Walston R.F."/>
            <person name="Allen J.L."/>
        </authorList>
    </citation>
    <scope>NUCLEOTIDE SEQUENCE [LARGE SCALE GENOMIC DNA]</scope>
    <source>
        <strain evidence="4">WasteWater1</strain>
    </source>
</reference>
<feature type="domain" description="Methyltransferase" evidence="3">
    <location>
        <begin position="51"/>
        <end position="151"/>
    </location>
</feature>
<keyword evidence="2" id="KW-0808">Transferase</keyword>
<dbReference type="SUPFAM" id="SSF53335">
    <property type="entry name" value="S-adenosyl-L-methionine-dependent methyltransferases"/>
    <property type="match status" value="1"/>
</dbReference>
<dbReference type="PANTHER" id="PTHR43861:SF1">
    <property type="entry name" value="TRANS-ACONITATE 2-METHYLTRANSFERASE"/>
    <property type="match status" value="1"/>
</dbReference>
<dbReference type="EMBL" id="JACCJB010000002">
    <property type="protein sequence ID" value="KAF6230354.1"/>
    <property type="molecule type" value="Genomic_DNA"/>
</dbReference>
<dbReference type="InterPro" id="IPR029063">
    <property type="entry name" value="SAM-dependent_MTases_sf"/>
</dbReference>
<keyword evidence="5" id="KW-1185">Reference proteome</keyword>
<dbReference type="PANTHER" id="PTHR43861">
    <property type="entry name" value="TRANS-ACONITATE 2-METHYLTRANSFERASE-RELATED"/>
    <property type="match status" value="1"/>
</dbReference>
<name>A0A8H6KZW2_9LECA</name>
<dbReference type="RefSeq" id="XP_037157611.1">
    <property type="nucleotide sequence ID" value="XM_037295610.1"/>
</dbReference>
<evidence type="ECO:0000259" key="3">
    <source>
        <dbReference type="Pfam" id="PF13649"/>
    </source>
</evidence>
<evidence type="ECO:0000313" key="4">
    <source>
        <dbReference type="EMBL" id="KAF6230354.1"/>
    </source>
</evidence>
<dbReference type="Gene3D" id="3.40.50.150">
    <property type="entry name" value="Vaccinia Virus protein VP39"/>
    <property type="match status" value="1"/>
</dbReference>
<dbReference type="InterPro" id="IPR041698">
    <property type="entry name" value="Methyltransf_25"/>
</dbReference>
<accession>A0A8H6KZW2</accession>
<evidence type="ECO:0000256" key="1">
    <source>
        <dbReference type="ARBA" id="ARBA00022603"/>
    </source>
</evidence>
<evidence type="ECO:0000313" key="5">
    <source>
        <dbReference type="Proteomes" id="UP000593566"/>
    </source>
</evidence>